<dbReference type="Pfam" id="PF01809">
    <property type="entry name" value="YidD"/>
    <property type="match status" value="1"/>
</dbReference>
<accession>A0A1L7AK63</accession>
<comment type="similarity">
    <text evidence="1">Belongs to the UPF0161 family.</text>
</comment>
<sequence>MSPAAGVLTVAVHAYRYGLRPIIGSHCRFHPHCSDYALEALASHGAARGTWLTARRILRCHPWNPGGWDPVPPASPRIGASTARENG</sequence>
<proteinExistence type="inferred from homology"/>
<protein>
    <recommendedName>
        <fullName evidence="1">Putative membrane protein insertion efficiency factor</fullName>
    </recommendedName>
</protein>
<evidence type="ECO:0000256" key="1">
    <source>
        <dbReference type="HAMAP-Rule" id="MF_00386"/>
    </source>
</evidence>
<comment type="subcellular location">
    <subcellularLocation>
        <location evidence="1">Cell membrane</location>
        <topology evidence="1">Peripheral membrane protein</topology>
        <orientation evidence="1">Cytoplasmic side</orientation>
    </subcellularLocation>
</comment>
<dbReference type="GO" id="GO:0005886">
    <property type="term" value="C:plasma membrane"/>
    <property type="evidence" value="ECO:0007669"/>
    <property type="project" value="UniProtKB-SubCell"/>
</dbReference>
<keyword evidence="1" id="KW-1003">Cell membrane</keyword>
<dbReference type="Proteomes" id="UP000185494">
    <property type="component" value="Chromosome 1"/>
</dbReference>
<evidence type="ECO:0000313" key="2">
    <source>
        <dbReference type="EMBL" id="APT59177.1"/>
    </source>
</evidence>
<dbReference type="STRING" id="257708.RGI145_07075"/>
<dbReference type="NCBIfam" id="TIGR00278">
    <property type="entry name" value="membrane protein insertion efficiency factor YidD"/>
    <property type="match status" value="1"/>
</dbReference>
<organism evidence="2 3">
    <name type="scientific">Roseomonas gilardii</name>
    <dbReference type="NCBI Taxonomy" id="257708"/>
    <lineage>
        <taxon>Bacteria</taxon>
        <taxon>Pseudomonadati</taxon>
        <taxon>Pseudomonadota</taxon>
        <taxon>Alphaproteobacteria</taxon>
        <taxon>Acetobacterales</taxon>
        <taxon>Roseomonadaceae</taxon>
        <taxon>Roseomonas</taxon>
    </lineage>
</organism>
<reference evidence="2 3" key="1">
    <citation type="submission" date="2016-05" db="EMBL/GenBank/DDBJ databases">
        <title>Complete Genome and Methylome Analysis of Psychrotrophic Bacterial Isolates from Antarctic Lake Untersee.</title>
        <authorList>
            <person name="Fomenkov A."/>
            <person name="Akimov V.N."/>
            <person name="Vasilyeva L.V."/>
            <person name="Andersen D."/>
            <person name="Vincze T."/>
            <person name="Roberts R.J."/>
        </authorList>
    </citation>
    <scope>NUCLEOTIDE SEQUENCE [LARGE SCALE GENOMIC DNA]</scope>
    <source>
        <strain evidence="2 3">U14-5</strain>
    </source>
</reference>
<dbReference type="AlphaFoldDB" id="A0A1L7AK63"/>
<keyword evidence="1" id="KW-0472">Membrane</keyword>
<dbReference type="EMBL" id="CP015583">
    <property type="protein sequence ID" value="APT59177.1"/>
    <property type="molecule type" value="Genomic_DNA"/>
</dbReference>
<evidence type="ECO:0000313" key="3">
    <source>
        <dbReference type="Proteomes" id="UP000185494"/>
    </source>
</evidence>
<dbReference type="HAMAP" id="MF_00386">
    <property type="entry name" value="UPF0161_YidD"/>
    <property type="match status" value="1"/>
</dbReference>
<dbReference type="SMART" id="SM01234">
    <property type="entry name" value="Haemolytic"/>
    <property type="match status" value="1"/>
</dbReference>
<dbReference type="InterPro" id="IPR002696">
    <property type="entry name" value="Membr_insert_effic_factor_YidD"/>
</dbReference>
<name>A0A1L7AK63_9PROT</name>
<dbReference type="RefSeq" id="WP_075799913.1">
    <property type="nucleotide sequence ID" value="NZ_CP015583.1"/>
</dbReference>
<dbReference type="PANTHER" id="PTHR33383">
    <property type="entry name" value="MEMBRANE PROTEIN INSERTION EFFICIENCY FACTOR-RELATED"/>
    <property type="match status" value="1"/>
</dbReference>
<comment type="function">
    <text evidence="1">Could be involved in insertion of integral membrane proteins into the membrane.</text>
</comment>
<dbReference type="KEGG" id="rgi:RGI145_07075"/>
<dbReference type="PANTHER" id="PTHR33383:SF1">
    <property type="entry name" value="MEMBRANE PROTEIN INSERTION EFFICIENCY FACTOR-RELATED"/>
    <property type="match status" value="1"/>
</dbReference>
<gene>
    <name evidence="2" type="ORF">RGI145_07075</name>
</gene>